<dbReference type="GeneID" id="111010102"/>
<dbReference type="InterPro" id="IPR001245">
    <property type="entry name" value="Ser-Thr/Tyr_kinase_cat_dom"/>
</dbReference>
<dbReference type="OrthoDB" id="640180at2759"/>
<accession>A0A6J1CBP3</accession>
<dbReference type="GO" id="GO:0004674">
    <property type="term" value="F:protein serine/threonine kinase activity"/>
    <property type="evidence" value="ECO:0007669"/>
    <property type="project" value="UniProtKB-KW"/>
</dbReference>
<dbReference type="InterPro" id="IPR000719">
    <property type="entry name" value="Prot_kinase_dom"/>
</dbReference>
<dbReference type="PROSITE" id="PS00107">
    <property type="entry name" value="PROTEIN_KINASE_ATP"/>
    <property type="match status" value="1"/>
</dbReference>
<keyword evidence="6 12" id="KW-0547">Nucleotide-binding</keyword>
<evidence type="ECO:0000256" key="5">
    <source>
        <dbReference type="ARBA" id="ARBA00022729"/>
    </source>
</evidence>
<dbReference type="FunFam" id="1.10.510.10:FF:000252">
    <property type="entry name" value="Receptor-like protein kinase FERONIA"/>
    <property type="match status" value="1"/>
</dbReference>
<dbReference type="FunFam" id="2.60.120.430:FF:000005">
    <property type="entry name" value="Putative receptor-like protein kinase"/>
    <property type="match status" value="1"/>
</dbReference>
<keyword evidence="2" id="KW-0723">Serine/threonine-protein kinase</keyword>
<keyword evidence="8 12" id="KW-0067">ATP-binding</keyword>
<evidence type="ECO:0000256" key="14">
    <source>
        <dbReference type="SAM" id="SignalP"/>
    </source>
</evidence>
<dbReference type="PROSITE" id="PS00108">
    <property type="entry name" value="PROTEIN_KINASE_ST"/>
    <property type="match status" value="1"/>
</dbReference>
<feature type="binding site" evidence="12">
    <location>
        <position position="521"/>
    </location>
    <ligand>
        <name>ATP</name>
        <dbReference type="ChEBI" id="CHEBI:30616"/>
    </ligand>
</feature>
<evidence type="ECO:0000313" key="17">
    <source>
        <dbReference type="RefSeq" id="XP_022139111.1"/>
    </source>
</evidence>
<reference evidence="17" key="1">
    <citation type="submission" date="2025-08" db="UniProtKB">
        <authorList>
            <consortium name="RefSeq"/>
        </authorList>
    </citation>
    <scope>IDENTIFICATION</scope>
    <source>
        <strain evidence="17">OHB3-1</strain>
    </source>
</reference>
<keyword evidence="10 13" id="KW-0472">Membrane</keyword>
<dbReference type="FunFam" id="3.30.200.20:FF:000039">
    <property type="entry name" value="receptor-like protein kinase FERONIA"/>
    <property type="match status" value="1"/>
</dbReference>
<sequence length="826" mass="91835">MRAGNAYFLIRVLCALCLSSSFSSQFTPDDNFLIDSGSSSNKTVGKRQFLSDDLFSGILSDPNKTYISTTSKVSSSSPFSLFSPLFETARIFETTSKYNFKLKKQGRHWIRLYFYPFVSGNFNLSLAKFSVSAQNITLLKEFQIETGSVIKEYSLNVTSSNLVLTFTPMADSFAFINALEVVSVPDELIPLDAPTVEKLVASLGNRALETVARVNMGNETVFPSDDTLSRLWVADGPFLTHNDRAIVGKFVSNITRVNMTAGSELKAPRSVYGTATQLDPEVMDLNVNVNITWSFDVDPGYEYLIRFHFCDIISPSLGSLFFNVYVNSWKVKDHFDLSNLTSSILGAPYVLDTIASPTESSKFKISVGSSTYQHTLSSAILNGLEIIKISDSRGSLNEPPLDLHSKRGSKMKVGLIAGLVAGLFVATAVSATLVILLCRRRRRSMILGHLKEEDNFGVNGKESNYNIGSTAFSNSKIGYRYPLAAIQEATDYFSESLAIGVGGFGKVYKGMLRDNTEVAVKRGASKSQQGLAEFRTEIEMLSQFRHRHLVSLIGYCDEQNEMIIIYEYMEKGTLKDHLYGSELPSLCWKQRLEICIGSARGLHYLHTGSAKAIIHRDVKTANILLDQNYMAKVADFGLSKIGPEFDKTHVSTAVKGSFGYLDPEYLTTQQLTEKSDIYSFGVVMFEILCGRPVIDPSLPREKVNLIEWVMRRKDRDQLEAIVDTRIVEQIKLDSLRKYVETAEKCLSECGMDRPTMGNILWNLECALQLQGDGRSHHAKESSSQADLGNHWESSVSTTQFNTGSAVDIAGISMSKVFAQMVREDMR</sequence>
<feature type="chain" id="PRO_5026889545" evidence="14">
    <location>
        <begin position="24"/>
        <end position="826"/>
    </location>
</feature>
<gene>
    <name evidence="17" type="primary">LOC111010102</name>
</gene>
<comment type="subcellular location">
    <subcellularLocation>
        <location evidence="1">Membrane</location>
        <topology evidence="1">Single-pass type I membrane protein</topology>
    </subcellularLocation>
</comment>
<dbReference type="InterPro" id="IPR017441">
    <property type="entry name" value="Protein_kinase_ATP_BS"/>
</dbReference>
<dbReference type="RefSeq" id="XP_022139111.1">
    <property type="nucleotide sequence ID" value="XM_022283419.1"/>
</dbReference>
<dbReference type="Pfam" id="PF12819">
    <property type="entry name" value="Malectin_like"/>
    <property type="match status" value="1"/>
</dbReference>
<dbReference type="GO" id="GO:0016020">
    <property type="term" value="C:membrane"/>
    <property type="evidence" value="ECO:0007669"/>
    <property type="project" value="UniProtKB-SubCell"/>
</dbReference>
<evidence type="ECO:0000256" key="2">
    <source>
        <dbReference type="ARBA" id="ARBA00022527"/>
    </source>
</evidence>
<evidence type="ECO:0000256" key="9">
    <source>
        <dbReference type="ARBA" id="ARBA00022989"/>
    </source>
</evidence>
<organism evidence="16 17">
    <name type="scientific">Momordica charantia</name>
    <name type="common">Bitter gourd</name>
    <name type="synonym">Balsam pear</name>
    <dbReference type="NCBI Taxonomy" id="3673"/>
    <lineage>
        <taxon>Eukaryota</taxon>
        <taxon>Viridiplantae</taxon>
        <taxon>Streptophyta</taxon>
        <taxon>Embryophyta</taxon>
        <taxon>Tracheophyta</taxon>
        <taxon>Spermatophyta</taxon>
        <taxon>Magnoliopsida</taxon>
        <taxon>eudicotyledons</taxon>
        <taxon>Gunneridae</taxon>
        <taxon>Pentapetalae</taxon>
        <taxon>rosids</taxon>
        <taxon>fabids</taxon>
        <taxon>Cucurbitales</taxon>
        <taxon>Cucurbitaceae</taxon>
        <taxon>Momordiceae</taxon>
        <taxon>Momordica</taxon>
    </lineage>
</organism>
<dbReference type="InterPro" id="IPR008271">
    <property type="entry name" value="Ser/Thr_kinase_AS"/>
</dbReference>
<dbReference type="Gene3D" id="2.60.120.430">
    <property type="entry name" value="Galactose-binding lectin"/>
    <property type="match status" value="2"/>
</dbReference>
<feature type="domain" description="Protein kinase" evidence="15">
    <location>
        <begin position="493"/>
        <end position="767"/>
    </location>
</feature>
<dbReference type="GO" id="GO:0005524">
    <property type="term" value="F:ATP binding"/>
    <property type="evidence" value="ECO:0007669"/>
    <property type="project" value="UniProtKB-UniRule"/>
</dbReference>
<dbReference type="Pfam" id="PF07714">
    <property type="entry name" value="PK_Tyr_Ser-Thr"/>
    <property type="match status" value="1"/>
</dbReference>
<feature type="transmembrane region" description="Helical" evidence="13">
    <location>
        <begin position="413"/>
        <end position="438"/>
    </location>
</feature>
<dbReference type="SUPFAM" id="SSF56112">
    <property type="entry name" value="Protein kinase-like (PK-like)"/>
    <property type="match status" value="1"/>
</dbReference>
<evidence type="ECO:0000256" key="4">
    <source>
        <dbReference type="ARBA" id="ARBA00022692"/>
    </source>
</evidence>
<dbReference type="FunFam" id="2.60.120.430:FF:000001">
    <property type="entry name" value="Receptor-like protein kinase FERONIA"/>
    <property type="match status" value="1"/>
</dbReference>
<keyword evidence="4 13" id="KW-0812">Transmembrane</keyword>
<dbReference type="Gene3D" id="1.10.510.10">
    <property type="entry name" value="Transferase(Phosphotransferase) domain 1"/>
    <property type="match status" value="1"/>
</dbReference>
<dbReference type="CDD" id="cd14066">
    <property type="entry name" value="STKc_IRAK"/>
    <property type="match status" value="1"/>
</dbReference>
<dbReference type="SMART" id="SM00220">
    <property type="entry name" value="S_TKc"/>
    <property type="match status" value="1"/>
</dbReference>
<dbReference type="Proteomes" id="UP000504603">
    <property type="component" value="Unplaced"/>
</dbReference>
<name>A0A6J1CBP3_MOMCH</name>
<dbReference type="InterPro" id="IPR011009">
    <property type="entry name" value="Kinase-like_dom_sf"/>
</dbReference>
<evidence type="ECO:0000256" key="13">
    <source>
        <dbReference type="SAM" id="Phobius"/>
    </source>
</evidence>
<keyword evidence="7" id="KW-0418">Kinase</keyword>
<evidence type="ECO:0000313" key="16">
    <source>
        <dbReference type="Proteomes" id="UP000504603"/>
    </source>
</evidence>
<keyword evidence="16" id="KW-1185">Reference proteome</keyword>
<dbReference type="InterPro" id="IPR024788">
    <property type="entry name" value="Malectin-like_Carb-bd_dom"/>
</dbReference>
<dbReference type="Gene3D" id="3.30.200.20">
    <property type="entry name" value="Phosphorylase Kinase, domain 1"/>
    <property type="match status" value="1"/>
</dbReference>
<dbReference type="KEGG" id="mcha:111010102"/>
<keyword evidence="5 14" id="KW-0732">Signal</keyword>
<evidence type="ECO:0000256" key="11">
    <source>
        <dbReference type="ARBA" id="ARBA00023180"/>
    </source>
</evidence>
<dbReference type="PROSITE" id="PS50011">
    <property type="entry name" value="PROTEIN_KINASE_DOM"/>
    <property type="match status" value="1"/>
</dbReference>
<dbReference type="PANTHER" id="PTHR45631:SF68">
    <property type="entry name" value="REPEAT FAMILY PROTEIN, PUTATIVE, EXPRESSED-RELATED"/>
    <property type="match status" value="1"/>
</dbReference>
<evidence type="ECO:0000256" key="1">
    <source>
        <dbReference type="ARBA" id="ARBA00004479"/>
    </source>
</evidence>
<evidence type="ECO:0000256" key="6">
    <source>
        <dbReference type="ARBA" id="ARBA00022741"/>
    </source>
</evidence>
<evidence type="ECO:0000259" key="15">
    <source>
        <dbReference type="PROSITE" id="PS50011"/>
    </source>
</evidence>
<keyword evidence="11" id="KW-0325">Glycoprotein</keyword>
<evidence type="ECO:0000256" key="7">
    <source>
        <dbReference type="ARBA" id="ARBA00022777"/>
    </source>
</evidence>
<protein>
    <submittedName>
        <fullName evidence="17">Receptor-like protein kinase HERK 1</fullName>
    </submittedName>
</protein>
<feature type="signal peptide" evidence="14">
    <location>
        <begin position="1"/>
        <end position="23"/>
    </location>
</feature>
<dbReference type="AlphaFoldDB" id="A0A6J1CBP3"/>
<evidence type="ECO:0000256" key="3">
    <source>
        <dbReference type="ARBA" id="ARBA00022679"/>
    </source>
</evidence>
<dbReference type="PANTHER" id="PTHR45631">
    <property type="entry name" value="OS07G0107800 PROTEIN-RELATED"/>
    <property type="match status" value="1"/>
</dbReference>
<keyword evidence="3" id="KW-0808">Transferase</keyword>
<evidence type="ECO:0000256" key="8">
    <source>
        <dbReference type="ARBA" id="ARBA00022840"/>
    </source>
</evidence>
<keyword evidence="9 13" id="KW-1133">Transmembrane helix</keyword>
<proteinExistence type="predicted"/>
<evidence type="ECO:0000256" key="12">
    <source>
        <dbReference type="PROSITE-ProRule" id="PRU10141"/>
    </source>
</evidence>
<evidence type="ECO:0000256" key="10">
    <source>
        <dbReference type="ARBA" id="ARBA00023136"/>
    </source>
</evidence>